<proteinExistence type="predicted"/>
<accession>A0AC35U154</accession>
<dbReference type="WBParaSite" id="RSKR_0000689800.1">
    <property type="protein sequence ID" value="RSKR_0000689800.1"/>
    <property type="gene ID" value="RSKR_0000689800"/>
</dbReference>
<dbReference type="Proteomes" id="UP000095286">
    <property type="component" value="Unplaced"/>
</dbReference>
<protein>
    <submittedName>
        <fullName evidence="2">FMRFamide-related neuropeptides</fullName>
    </submittedName>
</protein>
<organism evidence="1 2">
    <name type="scientific">Rhabditophanes sp. KR3021</name>
    <dbReference type="NCBI Taxonomy" id="114890"/>
    <lineage>
        <taxon>Eukaryota</taxon>
        <taxon>Metazoa</taxon>
        <taxon>Ecdysozoa</taxon>
        <taxon>Nematoda</taxon>
        <taxon>Chromadorea</taxon>
        <taxon>Rhabditida</taxon>
        <taxon>Tylenchina</taxon>
        <taxon>Panagrolaimomorpha</taxon>
        <taxon>Strongyloidoidea</taxon>
        <taxon>Alloionematidae</taxon>
        <taxon>Rhabditophanes</taxon>
    </lineage>
</organism>
<sequence length="70" mass="8376">MFFRFNRDQRGGQKLIRFGRAGQKLIRFGRSGRFQGFGDQTEDERQPYEQTYYNPFSTFKRGGQKLIRFG</sequence>
<evidence type="ECO:0000313" key="1">
    <source>
        <dbReference type="Proteomes" id="UP000095286"/>
    </source>
</evidence>
<reference evidence="2" key="1">
    <citation type="submission" date="2016-11" db="UniProtKB">
        <authorList>
            <consortium name="WormBaseParasite"/>
        </authorList>
    </citation>
    <scope>IDENTIFICATION</scope>
    <source>
        <strain evidence="2">KR3021</strain>
    </source>
</reference>
<evidence type="ECO:0000313" key="2">
    <source>
        <dbReference type="WBParaSite" id="RSKR_0000689800.1"/>
    </source>
</evidence>
<name>A0AC35U154_9BILA</name>